<organism evidence="2 3">
    <name type="scientific">Chryseobacterium polytrichastri</name>
    <dbReference type="NCBI Taxonomy" id="1302687"/>
    <lineage>
        <taxon>Bacteria</taxon>
        <taxon>Pseudomonadati</taxon>
        <taxon>Bacteroidota</taxon>
        <taxon>Flavobacteriia</taxon>
        <taxon>Flavobacteriales</taxon>
        <taxon>Weeksellaceae</taxon>
        <taxon>Chryseobacterium group</taxon>
        <taxon>Chryseobacterium</taxon>
    </lineage>
</organism>
<accession>A0A1M7L1B5</accession>
<evidence type="ECO:0000313" key="2">
    <source>
        <dbReference type="EMBL" id="SHM71643.1"/>
    </source>
</evidence>
<dbReference type="InterPro" id="IPR025668">
    <property type="entry name" value="Tnp_DDE_dom"/>
</dbReference>
<dbReference type="RefSeq" id="WP_073298040.1">
    <property type="nucleotide sequence ID" value="NZ_FRAV01000080.1"/>
</dbReference>
<feature type="domain" description="Transposase DDE" evidence="1">
    <location>
        <begin position="106"/>
        <end position="261"/>
    </location>
</feature>
<dbReference type="OrthoDB" id="706456at2"/>
<dbReference type="Proteomes" id="UP000184364">
    <property type="component" value="Unassembled WGS sequence"/>
</dbReference>
<dbReference type="NCBIfam" id="NF033520">
    <property type="entry name" value="transpos_IS982"/>
    <property type="match status" value="1"/>
</dbReference>
<keyword evidence="3" id="KW-1185">Reference proteome</keyword>
<dbReference type="STRING" id="1302687.SAMN05444267_10801"/>
<dbReference type="Pfam" id="PF13612">
    <property type="entry name" value="DDE_Tnp_1_3"/>
    <property type="match status" value="1"/>
</dbReference>
<reference evidence="3" key="1">
    <citation type="submission" date="2016-11" db="EMBL/GenBank/DDBJ databases">
        <authorList>
            <person name="Varghese N."/>
            <person name="Submissions S."/>
        </authorList>
    </citation>
    <scope>NUCLEOTIDE SEQUENCE [LARGE SCALE GENOMIC DNA]</scope>
    <source>
        <strain evidence="3">DSM 26899</strain>
    </source>
</reference>
<proteinExistence type="predicted"/>
<evidence type="ECO:0000313" key="3">
    <source>
        <dbReference type="Proteomes" id="UP000184364"/>
    </source>
</evidence>
<gene>
    <name evidence="2" type="ORF">SAMN05444267_10801</name>
</gene>
<protein>
    <submittedName>
        <fullName evidence="2">Transposase DDE domain-containing protein</fullName>
    </submittedName>
</protein>
<name>A0A1M7L1B5_9FLAO</name>
<dbReference type="AlphaFoldDB" id="A0A1M7L1B5"/>
<dbReference type="EMBL" id="FRAV01000080">
    <property type="protein sequence ID" value="SHM71643.1"/>
    <property type="molecule type" value="Genomic_DNA"/>
</dbReference>
<sequence length="298" mass="34588">MICFDKITDIYSVLDEFCKDFEKFSEPFLLGKKPKNKPRMSSSEVITIMLLFHLSGFRTFKHFYLYYVQKHMTQDFLQTVSYNRFVELMQAALMPITLFAKTCCLGTCTGISFVDSTPIRVCKNKRIKRNKVFKDIATTGKSTMGWFHGFKLHIIINDKGELLSFCITQANIDNREPLKNETFLKAIFGKLFGDKGYISEKLTQLLFVDGIQLITSIRNNMKNSLMEMSDKILLRNRSIIETVNDELKNICQVEHSRHRSVVNFMTNFVVGINAYNFLPKKPSLKYETVKSNQLAMFF</sequence>
<evidence type="ECO:0000259" key="1">
    <source>
        <dbReference type="Pfam" id="PF13612"/>
    </source>
</evidence>